<dbReference type="KEGG" id="ngv:CDO52_15755"/>
<sequence length="95" mass="10343">MLSREGHPTGLGDACAHYGRIFKTLHLLQFLHGEPYRRMITAQVNVSESRHRVARKICFNNRGGTQAALPPEPGGPARRPPAGAQHGGVVDQPLL</sequence>
<protein>
    <recommendedName>
        <fullName evidence="2">Tn3 transposase DDE domain-containing protein</fullName>
    </recommendedName>
</protein>
<name>A0A223S7G2_9ACTN</name>
<dbReference type="Pfam" id="PF01526">
    <property type="entry name" value="DDE_Tnp_Tn3"/>
    <property type="match status" value="1"/>
</dbReference>
<evidence type="ECO:0000259" key="2">
    <source>
        <dbReference type="Pfam" id="PF01526"/>
    </source>
</evidence>
<evidence type="ECO:0000313" key="3">
    <source>
        <dbReference type="EMBL" id="ASU84051.1"/>
    </source>
</evidence>
<dbReference type="GO" id="GO:0004803">
    <property type="term" value="F:transposase activity"/>
    <property type="evidence" value="ECO:0007669"/>
    <property type="project" value="InterPro"/>
</dbReference>
<keyword evidence="4" id="KW-1185">Reference proteome</keyword>
<dbReference type="OrthoDB" id="4337906at2"/>
<dbReference type="Proteomes" id="UP000215005">
    <property type="component" value="Chromosome"/>
</dbReference>
<evidence type="ECO:0000313" key="4">
    <source>
        <dbReference type="Proteomes" id="UP000215005"/>
    </source>
</evidence>
<reference evidence="3 4" key="1">
    <citation type="submission" date="2017-08" db="EMBL/GenBank/DDBJ databases">
        <title>The complete genome sequence of Nocardiopsis gilva YIM 90087.</title>
        <authorList>
            <person name="Yin M."/>
            <person name="Tang S."/>
        </authorList>
    </citation>
    <scope>NUCLEOTIDE SEQUENCE [LARGE SCALE GENOMIC DNA]</scope>
    <source>
        <strain evidence="3 4">YIM 90087</strain>
    </source>
</reference>
<dbReference type="AlphaFoldDB" id="A0A223S7G2"/>
<feature type="region of interest" description="Disordered" evidence="1">
    <location>
        <begin position="62"/>
        <end position="95"/>
    </location>
</feature>
<feature type="compositionally biased region" description="Low complexity" evidence="1">
    <location>
        <begin position="75"/>
        <end position="88"/>
    </location>
</feature>
<evidence type="ECO:0000256" key="1">
    <source>
        <dbReference type="SAM" id="MobiDB-lite"/>
    </source>
</evidence>
<dbReference type="InterPro" id="IPR002513">
    <property type="entry name" value="Tn3_Tnp_DDE_dom"/>
</dbReference>
<feature type="domain" description="Tn3 transposase DDE" evidence="2">
    <location>
        <begin position="1"/>
        <end position="65"/>
    </location>
</feature>
<organism evidence="3 4">
    <name type="scientific">Nocardiopsis gilva YIM 90087</name>
    <dbReference type="NCBI Taxonomy" id="1235441"/>
    <lineage>
        <taxon>Bacteria</taxon>
        <taxon>Bacillati</taxon>
        <taxon>Actinomycetota</taxon>
        <taxon>Actinomycetes</taxon>
        <taxon>Streptosporangiales</taxon>
        <taxon>Nocardiopsidaceae</taxon>
        <taxon>Nocardiopsis</taxon>
    </lineage>
</organism>
<dbReference type="EMBL" id="CP022753">
    <property type="protein sequence ID" value="ASU84051.1"/>
    <property type="molecule type" value="Genomic_DNA"/>
</dbReference>
<gene>
    <name evidence="3" type="ORF">CDO52_15755</name>
</gene>
<proteinExistence type="predicted"/>
<dbReference type="GO" id="GO:0006313">
    <property type="term" value="P:DNA transposition"/>
    <property type="evidence" value="ECO:0007669"/>
    <property type="project" value="InterPro"/>
</dbReference>
<accession>A0A223S7G2</accession>